<dbReference type="GO" id="GO:0016491">
    <property type="term" value="F:oxidoreductase activity"/>
    <property type="evidence" value="ECO:0007669"/>
    <property type="project" value="InterPro"/>
</dbReference>
<evidence type="ECO:0000256" key="2">
    <source>
        <dbReference type="ARBA" id="ARBA00012943"/>
    </source>
</evidence>
<dbReference type="EMBL" id="JADGJW010000063">
    <property type="protein sequence ID" value="KAJ3225382.1"/>
    <property type="molecule type" value="Genomic_DNA"/>
</dbReference>
<dbReference type="GO" id="GO:0006740">
    <property type="term" value="P:NADPH regeneration"/>
    <property type="evidence" value="ECO:0007669"/>
    <property type="project" value="TreeGrafter"/>
</dbReference>
<dbReference type="InterPro" id="IPR026255">
    <property type="entry name" value="NADP_transhyd_a"/>
</dbReference>
<dbReference type="InterPro" id="IPR007886">
    <property type="entry name" value="AlaDH/PNT_N"/>
</dbReference>
<dbReference type="AlphaFoldDB" id="A0AAD5Y2W6"/>
<protein>
    <recommendedName>
        <fullName evidence="2">proton-translocating NAD(P)(+) transhydrogenase</fullName>
        <ecNumber evidence="2">7.1.1.1</ecNumber>
    </recommendedName>
</protein>
<reference evidence="13" key="1">
    <citation type="submission" date="2020-05" db="EMBL/GenBank/DDBJ databases">
        <title>Phylogenomic resolution of chytrid fungi.</title>
        <authorList>
            <person name="Stajich J.E."/>
            <person name="Amses K."/>
            <person name="Simmons R."/>
            <person name="Seto K."/>
            <person name="Myers J."/>
            <person name="Bonds A."/>
            <person name="Quandt C.A."/>
            <person name="Barry K."/>
            <person name="Liu P."/>
            <person name="Grigoriev I."/>
            <person name="Longcore J.E."/>
            <person name="James T.Y."/>
        </authorList>
    </citation>
    <scope>NUCLEOTIDE SEQUENCE</scope>
    <source>
        <strain evidence="13">JEL0476</strain>
    </source>
</reference>
<dbReference type="InterPro" id="IPR007698">
    <property type="entry name" value="AlaDH/PNT_NAD(H)-bd"/>
</dbReference>
<dbReference type="GO" id="GO:0008750">
    <property type="term" value="F:proton-translocating NAD(P)+ transhydrogenase activity"/>
    <property type="evidence" value="ECO:0007669"/>
    <property type="project" value="UniProtKB-EC"/>
</dbReference>
<keyword evidence="14" id="KW-1185">Reference proteome</keyword>
<evidence type="ECO:0000256" key="3">
    <source>
        <dbReference type="ARBA" id="ARBA00022692"/>
    </source>
</evidence>
<evidence type="ECO:0000259" key="11">
    <source>
        <dbReference type="SMART" id="SM01002"/>
    </source>
</evidence>
<evidence type="ECO:0000256" key="1">
    <source>
        <dbReference type="ARBA" id="ARBA00004141"/>
    </source>
</evidence>
<dbReference type="GO" id="GO:0050661">
    <property type="term" value="F:NADP binding"/>
    <property type="evidence" value="ECO:0007669"/>
    <property type="project" value="TreeGrafter"/>
</dbReference>
<evidence type="ECO:0000256" key="10">
    <source>
        <dbReference type="ARBA" id="ARBA00048202"/>
    </source>
</evidence>
<evidence type="ECO:0000256" key="6">
    <source>
        <dbReference type="ARBA" id="ARBA00022967"/>
    </source>
</evidence>
<dbReference type="PANTHER" id="PTHR10160:SF19">
    <property type="entry name" value="PROTON-TRANSLOCATING NAD(P)(+) TRANSHYDROGENASE"/>
    <property type="match status" value="1"/>
</dbReference>
<feature type="domain" description="Alanine dehydrogenase/pyridine nucleotide transhydrogenase N-terminal" evidence="12">
    <location>
        <begin position="4"/>
        <end position="114"/>
    </location>
</feature>
<evidence type="ECO:0000256" key="7">
    <source>
        <dbReference type="ARBA" id="ARBA00022989"/>
    </source>
</evidence>
<organism evidence="13 14">
    <name type="scientific">Clydaea vesicula</name>
    <dbReference type="NCBI Taxonomy" id="447962"/>
    <lineage>
        <taxon>Eukaryota</taxon>
        <taxon>Fungi</taxon>
        <taxon>Fungi incertae sedis</taxon>
        <taxon>Chytridiomycota</taxon>
        <taxon>Chytridiomycota incertae sedis</taxon>
        <taxon>Chytridiomycetes</taxon>
        <taxon>Lobulomycetales</taxon>
        <taxon>Lobulomycetaceae</taxon>
        <taxon>Clydaea</taxon>
    </lineage>
</organism>
<dbReference type="Gene3D" id="3.40.50.720">
    <property type="entry name" value="NAD(P)-binding Rossmann-like Domain"/>
    <property type="match status" value="2"/>
</dbReference>
<evidence type="ECO:0000256" key="8">
    <source>
        <dbReference type="ARBA" id="ARBA00023027"/>
    </source>
</evidence>
<dbReference type="SMART" id="SM01003">
    <property type="entry name" value="AlaDh_PNT_N"/>
    <property type="match status" value="1"/>
</dbReference>
<proteinExistence type="predicted"/>
<sequence length="303" mass="32891">MYSVKEVLIQKNAGYLAGWNDEVYKRAGAKIVDKEVWESDIVLKVRPPLVESEINETEFFKSGSTLISFFHPSQNQDKIKLLQKRKMNLFAMDQIPRISRAQSFDALSSMANIAGYKAVIEAANVFGRFFTGQITAAGKVPPCKILVIGAGVAGLSAVGTARRMGAIVKAFDTRAAAKEQVESMGAEFLQVEIKEDGSTVGGYSKEMSPEFIKAEMALFLEQCKICDIVITTALIPGKPAPKLISKEMINAMRPGSVIVDMAAEAGGNVELTKPGKLFVTENGINIIGYTDFPSRLPVQSSTL</sequence>
<comment type="caution">
    <text evidence="13">The sequence shown here is derived from an EMBL/GenBank/DDBJ whole genome shotgun (WGS) entry which is preliminary data.</text>
</comment>
<dbReference type="SUPFAM" id="SSF52283">
    <property type="entry name" value="Formate/glycerate dehydrogenase catalytic domain-like"/>
    <property type="match status" value="1"/>
</dbReference>
<comment type="subcellular location">
    <subcellularLocation>
        <location evidence="1">Membrane</location>
        <topology evidence="1">Multi-pass membrane protein</topology>
    </subcellularLocation>
</comment>
<evidence type="ECO:0000256" key="5">
    <source>
        <dbReference type="ARBA" id="ARBA00022857"/>
    </source>
</evidence>
<feature type="domain" description="Alanine dehydrogenase/pyridine nucleotide transhydrogenase NAD(H)-binding" evidence="11">
    <location>
        <begin position="123"/>
        <end position="288"/>
    </location>
</feature>
<evidence type="ECO:0000313" key="13">
    <source>
        <dbReference type="EMBL" id="KAJ3225382.1"/>
    </source>
</evidence>
<name>A0AAD5Y2W6_9FUNG</name>
<gene>
    <name evidence="13" type="ORF">HK099_006923</name>
</gene>
<dbReference type="SUPFAM" id="SSF51735">
    <property type="entry name" value="NAD(P)-binding Rossmann-fold domains"/>
    <property type="match status" value="1"/>
</dbReference>
<dbReference type="InterPro" id="IPR036291">
    <property type="entry name" value="NAD(P)-bd_dom_sf"/>
</dbReference>
<accession>A0AAD5Y2W6</accession>
<comment type="catalytic activity">
    <reaction evidence="10">
        <text>NAD(+) + NADPH + H(+)(in) = NADH + NADP(+) + H(+)(out)</text>
        <dbReference type="Rhea" id="RHEA:47992"/>
        <dbReference type="ChEBI" id="CHEBI:15378"/>
        <dbReference type="ChEBI" id="CHEBI:57540"/>
        <dbReference type="ChEBI" id="CHEBI:57783"/>
        <dbReference type="ChEBI" id="CHEBI:57945"/>
        <dbReference type="ChEBI" id="CHEBI:58349"/>
        <dbReference type="EC" id="7.1.1.1"/>
    </reaction>
</comment>
<evidence type="ECO:0000256" key="9">
    <source>
        <dbReference type="ARBA" id="ARBA00023136"/>
    </source>
</evidence>
<dbReference type="PROSITE" id="PS00837">
    <property type="entry name" value="ALADH_PNT_2"/>
    <property type="match status" value="1"/>
</dbReference>
<keyword evidence="9" id="KW-0472">Membrane</keyword>
<dbReference type="Proteomes" id="UP001211065">
    <property type="component" value="Unassembled WGS sequence"/>
</dbReference>
<dbReference type="PANTHER" id="PTHR10160">
    <property type="entry name" value="NAD(P) TRANSHYDROGENASE"/>
    <property type="match status" value="1"/>
</dbReference>
<dbReference type="EC" id="7.1.1.1" evidence="2"/>
<keyword evidence="3" id="KW-0812">Transmembrane</keyword>
<keyword evidence="5" id="KW-0521">NADP</keyword>
<dbReference type="SMART" id="SM01002">
    <property type="entry name" value="AlaDh_PNT_C"/>
    <property type="match status" value="1"/>
</dbReference>
<keyword evidence="6" id="KW-1278">Translocase</keyword>
<evidence type="ECO:0000259" key="12">
    <source>
        <dbReference type="SMART" id="SM01003"/>
    </source>
</evidence>
<evidence type="ECO:0000256" key="4">
    <source>
        <dbReference type="ARBA" id="ARBA00022741"/>
    </source>
</evidence>
<dbReference type="InterPro" id="IPR008143">
    <property type="entry name" value="Ala_DH/PNT_CS2"/>
</dbReference>
<keyword evidence="8" id="KW-0520">NAD</keyword>
<dbReference type="Pfam" id="PF01262">
    <property type="entry name" value="AlaDh_PNT_C"/>
    <property type="match status" value="1"/>
</dbReference>
<keyword evidence="4" id="KW-0547">Nucleotide-binding</keyword>
<keyword evidence="7" id="KW-1133">Transmembrane helix</keyword>
<evidence type="ECO:0000313" key="14">
    <source>
        <dbReference type="Proteomes" id="UP001211065"/>
    </source>
</evidence>
<dbReference type="NCBIfam" id="NF006942">
    <property type="entry name" value="PRK09424.1"/>
    <property type="match status" value="1"/>
</dbReference>
<dbReference type="GO" id="GO:0005743">
    <property type="term" value="C:mitochondrial inner membrane"/>
    <property type="evidence" value="ECO:0007669"/>
    <property type="project" value="TreeGrafter"/>
</dbReference>
<dbReference type="NCBIfam" id="TIGR00561">
    <property type="entry name" value="pntA"/>
    <property type="match status" value="1"/>
</dbReference>
<dbReference type="CDD" id="cd05304">
    <property type="entry name" value="Rubrum_tdh"/>
    <property type="match status" value="1"/>
</dbReference>
<dbReference type="Pfam" id="PF05222">
    <property type="entry name" value="AlaDh_PNT_N"/>
    <property type="match status" value="1"/>
</dbReference>
<dbReference type="FunFam" id="3.40.50.720:FF:000028">
    <property type="entry name" value="NAD(P) transhydrogenase subunit alpha"/>
    <property type="match status" value="1"/>
</dbReference>